<evidence type="ECO:0000313" key="2">
    <source>
        <dbReference type="EMBL" id="CAD8201307.1"/>
    </source>
</evidence>
<feature type="coiled-coil region" evidence="1">
    <location>
        <begin position="413"/>
        <end position="444"/>
    </location>
</feature>
<dbReference type="EMBL" id="CAJJDP010000124">
    <property type="protein sequence ID" value="CAD8201307.1"/>
    <property type="molecule type" value="Genomic_DNA"/>
</dbReference>
<dbReference type="PANTHER" id="PTHR21529:SF4">
    <property type="entry name" value="TPR AND ANKYRIN REPEAT-CONTAINING PROTEIN 1"/>
    <property type="match status" value="1"/>
</dbReference>
<accession>A0A8S1XKE6</accession>
<reference evidence="2" key="1">
    <citation type="submission" date="2021-01" db="EMBL/GenBank/DDBJ databases">
        <authorList>
            <consortium name="Genoscope - CEA"/>
            <person name="William W."/>
        </authorList>
    </citation>
    <scope>NUCLEOTIDE SEQUENCE</scope>
</reference>
<dbReference type="OrthoDB" id="3156807at2759"/>
<comment type="caution">
    <text evidence="2">The sequence shown here is derived from an EMBL/GenBank/DDBJ whole genome shotgun (WGS) entry which is preliminary data.</text>
</comment>
<evidence type="ECO:0000313" key="3">
    <source>
        <dbReference type="Proteomes" id="UP000683925"/>
    </source>
</evidence>
<evidence type="ECO:0008006" key="4">
    <source>
        <dbReference type="Google" id="ProtNLM"/>
    </source>
</evidence>
<dbReference type="PANTHER" id="PTHR21529">
    <property type="entry name" value="MAMMARY TURMOR VIRUS RECEPTOR HOMOLOG 1, 2 MTVR1, 2"/>
    <property type="match status" value="1"/>
</dbReference>
<keyword evidence="1" id="KW-0175">Coiled coil</keyword>
<dbReference type="InterPro" id="IPR039904">
    <property type="entry name" value="TRANK1"/>
</dbReference>
<dbReference type="Proteomes" id="UP000683925">
    <property type="component" value="Unassembled WGS sequence"/>
</dbReference>
<protein>
    <recommendedName>
        <fullName evidence="4">UvrD-like helicase ATP-binding domain-containing protein</fullName>
    </recommendedName>
</protein>
<dbReference type="OMA" id="CFMLATE"/>
<proteinExistence type="predicted"/>
<evidence type="ECO:0000256" key="1">
    <source>
        <dbReference type="SAM" id="Coils"/>
    </source>
</evidence>
<sequence>MKVKNANSKAQELNQEEQRLKNLGAKVCLQYDLESLNFITQFIPQFLEYYVNSQKRDKYANQLPLISLTNSPIRNILTRFDINLLFPERIWEFSMTPIFLEQLTKLEVFTQNLPQILYMIKLILRGDFEIQQKQSYNQELSEYHLYRFTKFELYRQKLPYSQVYICQNQFIQAESIVLQIIPKQKFTLNQENQLQTLSYVDTIVFICYQNQWAQNYIHEYLNEQANDPFIQNEFALLQESKKPIQNKDRNVNQSYILPRKFKLLNFQANQFQFCSQVQRWIKKINITNYESRIQTQNTFQSQYYLFKKYLFTPNYDQYQNLLKNIKSEKFSINSEQFKAISQEGHTILIGRSGTGKTTISLLKLFITDAIFMLRQNLDLFKESYSKINLQYNKEIQCGIQLKTLFLTSSPLLAQQIKQKYENMVKNVEENLRQKNRAQRISEQQKDNLNDSTVQILDLLGEQEENESQFQIDDENENEEDVDQYEKEMGQFSTISDIKQFPAFLTIRKLLFLIDSQLQNPFFKNIEQIHRQAQWHNEQFGVLSLNQNVTNNFSEKLESEVHDLDSKEIIYHNNKLKEVTLESFKEFFWPKIMQEFHWNEKSNFSELDPMIIWSEIITIIKGHELSYKFPNFHLSHEEYKNKYGYTRQSQPDQVFKLFLIYEKLKLKYDYYDILDLINHINYQQACCFDTIEYMHYIILDELQDVPKALLILLTRMTHIQLFLAGDNAQNIVKGIGMKFSDIKSCLEQENGQSQLIKNNKTKTSLIQLSYNFRSSNQILQLGNTLVKALELLFPNQLDSLQKEKSNQQGPKPTIIQSCENKDLLNYLLKQYRNNQSNIEFGCNSVIIVKNQESKLKIPIELQNAIILTIYEAKGLEFDDVILFNFFTDVDEDESFMSLLQQLEIIKVRMDKHEWETKSNQNTYLSYKDIGQYEVELTKLQYIQNNQKSKQNVPTKNQNKVNLSLQHELKQLYVAITRPKNKLIIFDQQLQNRMYIQKIWEDLDIVEIIYDTQLQEIQEQKFVLSFSIDNKTNWKKQGYRMLRQSNYDQAYKCFMLATETELAKKCMAYNLTTQATLNSNNILLFNQAAQIFEEINLTKRAASCYFSAKNYQKALQLYEQLNCKNEMAESAYFMGQYKLAGQLFSELGEIRRSLECFNKQQLWEDSLDQLNQSKEQLKTEEKLMFLSIIIPKYLRSIIDDIEKQELLQQQNEEISNLNNQSESFQVENSLVNNNQIGQKNNQEDDVQIINAQDNSQSFQVILDESLDHLSFYDPDDEWIKVDNKSLIKSIASSSIESQYSNVLLMNQPTNTPLLKSRQNIFIKNNVMLHLCERFQQFQNEFKILLENQKSQSTLLSFRNTEEKELDHMINFLYDLENFDIESVYFVLDILEHFKSYKLCIYVCNQFKLSQHLGRYLISLASQYTPLNKNKFKLENWIIGNNLKRKRLLDQSILAQFTFNNILEAINPSYLQFKNEDILHSSNSFGIECYKQLIGLGYWRTIIYQLNYENAVKLCQSFNNYQDLVILIQKIKENRQTNQLTDDEQFQLIKNNYFIQVEQYFLSNQSKNQINIDETFEITIQCASQRKLTKNNMIKLINNSKLYQSNLTNQEKLKQIESIILCMFCCMGILKFEMDSYSIIIDLVNQQQYCINQLLFAHLKSNIIEALQFLFKFSFTTGDIMIDYSQFCIIHITSKLIKNVNDQMIFIDIAYEYILITFETLGKLFKSYFCNFKPIVKIFSTIENQQGQQETKNIINCLKQRLQYQYENILPNLTFHLKEKIDYYSKMVYGNRQKSLVDVVDDHETSILHFTKSDELRAVHNWLLQTNFRIDNMDKQIRYYLKNECILLFEQGLINQQQKHGFFILALNLLHLQDNIPYAIFTLQSMKEKEESEYYLKYLEFLECQHYDIIEDSFDCFIAYNQYFEGQMYLDEWMNHLIRIGINMILAQEGITQIYIPYKFQDFISSKLELDQPLFKLSKIEILIDYIEQLQYYIETCNSEYYEYQSNLLLVVLILNIKNLTYELKEKLLQAFSNDSTYPFYKKIHQCLNQKNPNLQQELINKMDVLFIKGYFEEKLITLQINQKVQNLNSQVVYQNCLSKWEGYLQEAQKIKKNGINLLKKWRQFKSKQKIIQQIQNKSSPQVLRFYQFNQLYLKDILQQFNGIQHENLIINIYNFQEELLKLRQNTLRGADLQFIIQTLNNSTSILREIKNGNLRCEAFEELKLQYSSWRDRINTFEKNEQELLERNRQILKLKWQKVQAGVKVQNKFDSNLIQTVEERPDEDSQD</sequence>
<gene>
    <name evidence="2" type="ORF">POCTA_138.1.T1240026</name>
</gene>
<name>A0A8S1XKE6_PAROT</name>
<feature type="coiled-coil region" evidence="1">
    <location>
        <begin position="1158"/>
        <end position="1225"/>
    </location>
</feature>
<keyword evidence="3" id="KW-1185">Reference proteome</keyword>
<organism evidence="2 3">
    <name type="scientific">Paramecium octaurelia</name>
    <dbReference type="NCBI Taxonomy" id="43137"/>
    <lineage>
        <taxon>Eukaryota</taxon>
        <taxon>Sar</taxon>
        <taxon>Alveolata</taxon>
        <taxon>Ciliophora</taxon>
        <taxon>Intramacronucleata</taxon>
        <taxon>Oligohymenophorea</taxon>
        <taxon>Peniculida</taxon>
        <taxon>Parameciidae</taxon>
        <taxon>Paramecium</taxon>
    </lineage>
</organism>